<dbReference type="Proteomes" id="UP001524473">
    <property type="component" value="Unassembled WGS sequence"/>
</dbReference>
<proteinExistence type="inferred from homology"/>
<dbReference type="InterPro" id="IPR029056">
    <property type="entry name" value="Ribokinase-like"/>
</dbReference>
<reference evidence="5 6" key="1">
    <citation type="submission" date="2022-06" db="EMBL/GenBank/DDBJ databases">
        <title>Isolation of gut microbiota from human fecal samples.</title>
        <authorList>
            <person name="Pamer E.G."/>
            <person name="Barat B."/>
            <person name="Waligurski E."/>
            <person name="Medina S."/>
            <person name="Paddock L."/>
            <person name="Mostad J."/>
        </authorList>
    </citation>
    <scope>NUCLEOTIDE SEQUENCE [LARGE SCALE GENOMIC DNA]</scope>
    <source>
        <strain evidence="5 6">DFI.9.73</strain>
    </source>
</reference>
<dbReference type="PANTHER" id="PTHR43085">
    <property type="entry name" value="HEXOKINASE FAMILY MEMBER"/>
    <property type="match status" value="1"/>
</dbReference>
<evidence type="ECO:0000256" key="2">
    <source>
        <dbReference type="ARBA" id="ARBA00022679"/>
    </source>
</evidence>
<evidence type="ECO:0000313" key="6">
    <source>
        <dbReference type="Proteomes" id="UP001524473"/>
    </source>
</evidence>
<name>A0ABT1RYV3_9FIRM</name>
<dbReference type="InterPro" id="IPR002173">
    <property type="entry name" value="Carboh/pur_kinase_PfkB_CS"/>
</dbReference>
<evidence type="ECO:0000259" key="4">
    <source>
        <dbReference type="Pfam" id="PF00294"/>
    </source>
</evidence>
<dbReference type="NCBIfam" id="NF007321">
    <property type="entry name" value="PRK09813.1"/>
    <property type="match status" value="1"/>
</dbReference>
<dbReference type="Pfam" id="PF00294">
    <property type="entry name" value="PfkB"/>
    <property type="match status" value="1"/>
</dbReference>
<dbReference type="PROSITE" id="PS00584">
    <property type="entry name" value="PFKB_KINASES_2"/>
    <property type="match status" value="1"/>
</dbReference>
<dbReference type="Gene3D" id="3.40.1190.20">
    <property type="match status" value="1"/>
</dbReference>
<feature type="domain" description="Carbohydrate kinase PfkB" evidence="4">
    <location>
        <begin position="15"/>
        <end position="261"/>
    </location>
</feature>
<dbReference type="SUPFAM" id="SSF53613">
    <property type="entry name" value="Ribokinase-like"/>
    <property type="match status" value="1"/>
</dbReference>
<dbReference type="GeneID" id="90533760"/>
<dbReference type="InterPro" id="IPR011611">
    <property type="entry name" value="PfkB_dom"/>
</dbReference>
<dbReference type="PANTHER" id="PTHR43085:SF41">
    <property type="entry name" value="FRUCTOSELYSINE 6-KINASE"/>
    <property type="match status" value="1"/>
</dbReference>
<dbReference type="EC" id="2.7.1.218" evidence="5"/>
<comment type="similarity">
    <text evidence="1">Belongs to the carbohydrate kinase PfkB family.</text>
</comment>
<evidence type="ECO:0000313" key="5">
    <source>
        <dbReference type="EMBL" id="MCQ4839859.1"/>
    </source>
</evidence>
<dbReference type="InterPro" id="IPR050306">
    <property type="entry name" value="PfkB_Carbo_kinase"/>
</dbReference>
<dbReference type="RefSeq" id="WP_066868035.1">
    <property type="nucleotide sequence ID" value="NZ_CABKVV010000014.1"/>
</dbReference>
<keyword evidence="2 5" id="KW-0808">Transferase</keyword>
<organism evidence="5 6">
    <name type="scientific">Neglectibacter timonensis</name>
    <dbReference type="NCBI Taxonomy" id="1776382"/>
    <lineage>
        <taxon>Bacteria</taxon>
        <taxon>Bacillati</taxon>
        <taxon>Bacillota</taxon>
        <taxon>Clostridia</taxon>
        <taxon>Eubacteriales</taxon>
        <taxon>Oscillospiraceae</taxon>
        <taxon>Neglectibacter</taxon>
    </lineage>
</organism>
<accession>A0ABT1RYV3</accession>
<protein>
    <submittedName>
        <fullName evidence="5">Fructoselysine 6-kinase</fullName>
        <ecNumber evidence="5">2.7.1.218</ecNumber>
    </submittedName>
</protein>
<dbReference type="GO" id="GO:0016740">
    <property type="term" value="F:transferase activity"/>
    <property type="evidence" value="ECO:0007669"/>
    <property type="project" value="UniProtKB-KW"/>
</dbReference>
<evidence type="ECO:0000256" key="1">
    <source>
        <dbReference type="ARBA" id="ARBA00010688"/>
    </source>
</evidence>
<gene>
    <name evidence="5" type="primary">frlD</name>
    <name evidence="5" type="ORF">NE695_08020</name>
</gene>
<dbReference type="PROSITE" id="PS00583">
    <property type="entry name" value="PFKB_KINASES_1"/>
    <property type="match status" value="1"/>
</dbReference>
<evidence type="ECO:0000256" key="3">
    <source>
        <dbReference type="ARBA" id="ARBA00022777"/>
    </source>
</evidence>
<comment type="caution">
    <text evidence="5">The sequence shown here is derived from an EMBL/GenBank/DDBJ whole genome shotgun (WGS) entry which is preliminary data.</text>
</comment>
<sequence length="262" mass="28301">MLRLAAVGDNCMDVYDQTGEAYPGGNPVNVAVYFTRIGGRASYIGAVGTDRYAGLLTRALEKKKIDLSHIQVLKGSTAVTHVSLVNGERVLGEYEEGVLPRFRLTEEDIRFICSHDMMVTGLWGMVEQDLGRIRAQGVPVAFDFADKPRGPVLEAAVGNVDYAFFGLDCSGGPELEAFLREIQARGPKVVTATLGEKGSLAYDGRRFVSCGIVPCRVVDTMGAGDSYIAGFLKGILEGRPLEDCMRQGAECSSETLKYSGAW</sequence>
<keyword evidence="3" id="KW-0418">Kinase</keyword>
<dbReference type="EMBL" id="JANFZH010000015">
    <property type="protein sequence ID" value="MCQ4839859.1"/>
    <property type="molecule type" value="Genomic_DNA"/>
</dbReference>
<keyword evidence="6" id="KW-1185">Reference proteome</keyword>